<dbReference type="EMBL" id="JANTQA010000047">
    <property type="protein sequence ID" value="KAJ3432427.1"/>
    <property type="molecule type" value="Genomic_DNA"/>
</dbReference>
<sequence length="206" mass="23065">MSKSNALKLLLIGSGKVGKSTILLRFCQGVFFESIGATVGVDFRFSDMKINNETVKLQIWDTAGQERFRTITGSYYRNADGVLVVYDITDEETYEQVEEWVKEIKENAPPNSVVLLFANKTDLEEEREVSTEKGKNLAESLDLPFMEGSAKSGENIQEAFRHLAEKAYHQREKNLNKSSQTSSTSTTKTRTLKEVEPEKTSGSGCC</sequence>
<accession>A0AAV7YUL9</accession>
<dbReference type="NCBIfam" id="TIGR00231">
    <property type="entry name" value="small_GTP"/>
    <property type="match status" value="1"/>
</dbReference>
<evidence type="ECO:0000256" key="5">
    <source>
        <dbReference type="SAM" id="MobiDB-lite"/>
    </source>
</evidence>
<protein>
    <submittedName>
        <fullName evidence="6">Ras and ef-hand domain-containing protein</fullName>
    </submittedName>
</protein>
<evidence type="ECO:0000256" key="3">
    <source>
        <dbReference type="ARBA" id="ARBA00023134"/>
    </source>
</evidence>
<dbReference type="PROSITE" id="PS51421">
    <property type="entry name" value="RAS"/>
    <property type="match status" value="1"/>
</dbReference>
<dbReference type="InterPro" id="IPR001806">
    <property type="entry name" value="Small_GTPase"/>
</dbReference>
<dbReference type="PANTHER" id="PTHR47977">
    <property type="entry name" value="RAS-RELATED PROTEIN RAB"/>
    <property type="match status" value="1"/>
</dbReference>
<dbReference type="GO" id="GO:0012505">
    <property type="term" value="C:endomembrane system"/>
    <property type="evidence" value="ECO:0007669"/>
    <property type="project" value="UniProtKB-SubCell"/>
</dbReference>
<comment type="caution">
    <text evidence="6">The sequence shown here is derived from an EMBL/GenBank/DDBJ whole genome shotgun (WGS) entry which is preliminary data.</text>
</comment>
<dbReference type="GO" id="GO:0003924">
    <property type="term" value="F:GTPase activity"/>
    <property type="evidence" value="ECO:0007669"/>
    <property type="project" value="InterPro"/>
</dbReference>
<dbReference type="SMART" id="SM00175">
    <property type="entry name" value="RAB"/>
    <property type="match status" value="1"/>
</dbReference>
<dbReference type="SUPFAM" id="SSF52540">
    <property type="entry name" value="P-loop containing nucleoside triphosphate hydrolases"/>
    <property type="match status" value="1"/>
</dbReference>
<feature type="compositionally biased region" description="Low complexity" evidence="5">
    <location>
        <begin position="177"/>
        <end position="189"/>
    </location>
</feature>
<dbReference type="SMART" id="SM00173">
    <property type="entry name" value="RAS"/>
    <property type="match status" value="1"/>
</dbReference>
<dbReference type="FunFam" id="3.40.50.300:FF:000586">
    <property type="entry name" value="Rab family GTPase"/>
    <property type="match status" value="1"/>
</dbReference>
<evidence type="ECO:0000313" key="7">
    <source>
        <dbReference type="Proteomes" id="UP001146793"/>
    </source>
</evidence>
<dbReference type="SMART" id="SM00176">
    <property type="entry name" value="RAN"/>
    <property type="match status" value="1"/>
</dbReference>
<organism evidence="6 7">
    <name type="scientific">Anaeramoeba flamelloides</name>
    <dbReference type="NCBI Taxonomy" id="1746091"/>
    <lineage>
        <taxon>Eukaryota</taxon>
        <taxon>Metamonada</taxon>
        <taxon>Anaeramoebidae</taxon>
        <taxon>Anaeramoeba</taxon>
    </lineage>
</organism>
<dbReference type="PROSITE" id="PS51417">
    <property type="entry name" value="ARF"/>
    <property type="match status" value="1"/>
</dbReference>
<dbReference type="SMART" id="SM00177">
    <property type="entry name" value="ARF"/>
    <property type="match status" value="1"/>
</dbReference>
<dbReference type="InterPro" id="IPR027417">
    <property type="entry name" value="P-loop_NTPase"/>
</dbReference>
<keyword evidence="3" id="KW-0342">GTP-binding</keyword>
<dbReference type="CDD" id="cd00154">
    <property type="entry name" value="Rab"/>
    <property type="match status" value="1"/>
</dbReference>
<gene>
    <name evidence="6" type="ORF">M0812_21363</name>
</gene>
<keyword evidence="2" id="KW-0547">Nucleotide-binding</keyword>
<dbReference type="Pfam" id="PF00071">
    <property type="entry name" value="Ras"/>
    <property type="match status" value="1"/>
</dbReference>
<dbReference type="PROSITE" id="PS51419">
    <property type="entry name" value="RAB"/>
    <property type="match status" value="1"/>
</dbReference>
<dbReference type="Proteomes" id="UP001146793">
    <property type="component" value="Unassembled WGS sequence"/>
</dbReference>
<evidence type="ECO:0000313" key="6">
    <source>
        <dbReference type="EMBL" id="KAJ3432427.1"/>
    </source>
</evidence>
<comment type="subcellular location">
    <subcellularLocation>
        <location evidence="1">Endomembrane system</location>
    </subcellularLocation>
</comment>
<evidence type="ECO:0000256" key="4">
    <source>
        <dbReference type="ARBA" id="ARBA00023136"/>
    </source>
</evidence>
<dbReference type="Gene3D" id="3.40.50.300">
    <property type="entry name" value="P-loop containing nucleotide triphosphate hydrolases"/>
    <property type="match status" value="1"/>
</dbReference>
<dbReference type="InterPro" id="IPR005225">
    <property type="entry name" value="Small_GTP-bd"/>
</dbReference>
<dbReference type="SMART" id="SM00174">
    <property type="entry name" value="RHO"/>
    <property type="match status" value="1"/>
</dbReference>
<dbReference type="AlphaFoldDB" id="A0AAV7YUL9"/>
<proteinExistence type="predicted"/>
<dbReference type="GO" id="GO:0005525">
    <property type="term" value="F:GTP binding"/>
    <property type="evidence" value="ECO:0007669"/>
    <property type="project" value="UniProtKB-KW"/>
</dbReference>
<evidence type="ECO:0000256" key="1">
    <source>
        <dbReference type="ARBA" id="ARBA00004308"/>
    </source>
</evidence>
<reference evidence="6" key="1">
    <citation type="submission" date="2022-08" db="EMBL/GenBank/DDBJ databases">
        <title>Novel sulphate-reducing endosymbionts in the free-living metamonad Anaeramoeba.</title>
        <authorList>
            <person name="Jerlstrom-Hultqvist J."/>
            <person name="Cepicka I."/>
            <person name="Gallot-Lavallee L."/>
            <person name="Salas-Leiva D."/>
            <person name="Curtis B.A."/>
            <person name="Zahonova K."/>
            <person name="Pipaliya S."/>
            <person name="Dacks J."/>
            <person name="Roger A.J."/>
        </authorList>
    </citation>
    <scope>NUCLEOTIDE SEQUENCE</scope>
    <source>
        <strain evidence="6">Busselton2</strain>
    </source>
</reference>
<dbReference type="PROSITE" id="PS51420">
    <property type="entry name" value="RHO"/>
    <property type="match status" value="1"/>
</dbReference>
<evidence type="ECO:0000256" key="2">
    <source>
        <dbReference type="ARBA" id="ARBA00022741"/>
    </source>
</evidence>
<name>A0AAV7YUL9_9EUKA</name>
<dbReference type="InterPro" id="IPR050227">
    <property type="entry name" value="Rab"/>
</dbReference>
<dbReference type="PRINTS" id="PR00449">
    <property type="entry name" value="RASTRNSFRMNG"/>
</dbReference>
<keyword evidence="4" id="KW-0472">Membrane</keyword>
<feature type="region of interest" description="Disordered" evidence="5">
    <location>
        <begin position="171"/>
        <end position="206"/>
    </location>
</feature>